<name>A0A2S9ZXM4_RHOTO</name>
<organism evidence="2 3">
    <name type="scientific">Rhodotorula toruloides</name>
    <name type="common">Yeast</name>
    <name type="synonym">Rhodosporidium toruloides</name>
    <dbReference type="NCBI Taxonomy" id="5286"/>
    <lineage>
        <taxon>Eukaryota</taxon>
        <taxon>Fungi</taxon>
        <taxon>Dikarya</taxon>
        <taxon>Basidiomycota</taxon>
        <taxon>Pucciniomycotina</taxon>
        <taxon>Microbotryomycetes</taxon>
        <taxon>Sporidiobolales</taxon>
        <taxon>Sporidiobolaceae</taxon>
        <taxon>Rhodotorula</taxon>
    </lineage>
</organism>
<feature type="compositionally biased region" description="Polar residues" evidence="1">
    <location>
        <begin position="10"/>
        <end position="20"/>
    </location>
</feature>
<accession>A0A2S9ZXM4</accession>
<dbReference type="AlphaFoldDB" id="A0A2S9ZXM4"/>
<dbReference type="OrthoDB" id="10426477at2759"/>
<evidence type="ECO:0008006" key="4">
    <source>
        <dbReference type="Google" id="ProtNLM"/>
    </source>
</evidence>
<dbReference type="Proteomes" id="UP000239560">
    <property type="component" value="Unassembled WGS sequence"/>
</dbReference>
<comment type="caution">
    <text evidence="2">The sequence shown here is derived from an EMBL/GenBank/DDBJ whole genome shotgun (WGS) entry which is preliminary data.</text>
</comment>
<evidence type="ECO:0000313" key="2">
    <source>
        <dbReference type="EMBL" id="PRQ70510.1"/>
    </source>
</evidence>
<feature type="compositionally biased region" description="Low complexity" evidence="1">
    <location>
        <begin position="205"/>
        <end position="222"/>
    </location>
</feature>
<proteinExistence type="predicted"/>
<feature type="region of interest" description="Disordered" evidence="1">
    <location>
        <begin position="202"/>
        <end position="236"/>
    </location>
</feature>
<feature type="region of interest" description="Disordered" evidence="1">
    <location>
        <begin position="1"/>
        <end position="20"/>
    </location>
</feature>
<protein>
    <recommendedName>
        <fullName evidence="4">F-box domain-containing protein</fullName>
    </recommendedName>
</protein>
<sequence length="236" mass="26304">MDSEGHAMAEQTSLDSTPSNASLSADYLTNLPTELFSTVCELVHRSQRGPYLGMISRRFLPFARRLVFDTVDCRSIARIRCLHRALETCPELRSAVRKLVFGRSYSRADDFGEEVPPIPILLACLDHVRVLRIYSGARTAVSCVLQQHTTSVLPLLQRIELHGCLDEEQRVHLVDTLGALQQYPTSTNLRAASSAASQRFPVTAQSLPSQSRQWRLSRQSPSTIPKHSHGSQESHG</sequence>
<dbReference type="EMBL" id="LCTV02000015">
    <property type="protein sequence ID" value="PRQ70510.1"/>
    <property type="molecule type" value="Genomic_DNA"/>
</dbReference>
<evidence type="ECO:0000256" key="1">
    <source>
        <dbReference type="SAM" id="MobiDB-lite"/>
    </source>
</evidence>
<evidence type="ECO:0000313" key="3">
    <source>
        <dbReference type="Proteomes" id="UP000239560"/>
    </source>
</evidence>
<gene>
    <name evidence="2" type="ORF">AAT19DRAFT_11259</name>
</gene>
<reference evidence="2 3" key="1">
    <citation type="journal article" date="2018" name="Elife">
        <title>Functional genomics of lipid metabolism in the oleaginous yeast Rhodosporidium toruloides.</title>
        <authorList>
            <person name="Coradetti S.T."/>
            <person name="Pinel D."/>
            <person name="Geiselman G."/>
            <person name="Ito M."/>
            <person name="Mondo S."/>
            <person name="Reilly M.C."/>
            <person name="Cheng Y.F."/>
            <person name="Bauer S."/>
            <person name="Grigoriev I."/>
            <person name="Gladden J.M."/>
            <person name="Simmons B.A."/>
            <person name="Brem R."/>
            <person name="Arkin A.P."/>
            <person name="Skerker J.M."/>
        </authorList>
    </citation>
    <scope>NUCLEOTIDE SEQUENCE [LARGE SCALE GENOMIC DNA]</scope>
    <source>
        <strain evidence="2 3">NBRC 0880</strain>
    </source>
</reference>